<comment type="caution">
    <text evidence="1">The sequence shown here is derived from an EMBL/GenBank/DDBJ whole genome shotgun (WGS) entry which is preliminary data.</text>
</comment>
<protein>
    <submittedName>
        <fullName evidence="1">Uncharacterized protein</fullName>
    </submittedName>
</protein>
<sequence>MAVDQTQKLAIALDKLAAAGFSMGPEWEGLHAICQAYEGAPLFDRGHALCHRIEGDSWNAGYWYRRAGTTPPGGTLGSEYRQLKADIEDSV</sequence>
<gene>
    <name evidence="1" type="ORF">EDC90_101211</name>
</gene>
<dbReference type="Proteomes" id="UP000295097">
    <property type="component" value="Unassembled WGS sequence"/>
</dbReference>
<reference evidence="1 2" key="1">
    <citation type="submission" date="2019-03" db="EMBL/GenBank/DDBJ databases">
        <title>Freshwater and sediment microbial communities from various areas in North America, analyzing microbe dynamics in response to fracking.</title>
        <authorList>
            <person name="Lamendella R."/>
        </authorList>
    </citation>
    <scope>NUCLEOTIDE SEQUENCE [LARGE SCALE GENOMIC DNA]</scope>
    <source>
        <strain evidence="1 2">175.2</strain>
    </source>
</reference>
<accession>A0A4R3NSR2</accession>
<dbReference type="AlphaFoldDB" id="A0A4R3NSR2"/>
<evidence type="ECO:0000313" key="2">
    <source>
        <dbReference type="Proteomes" id="UP000295097"/>
    </source>
</evidence>
<dbReference type="RefSeq" id="WP_132310934.1">
    <property type="nucleotide sequence ID" value="NZ_SMAR01000012.1"/>
</dbReference>
<organism evidence="1 2">
    <name type="scientific">Martelella mediterranea</name>
    <dbReference type="NCBI Taxonomy" id="293089"/>
    <lineage>
        <taxon>Bacteria</taxon>
        <taxon>Pseudomonadati</taxon>
        <taxon>Pseudomonadota</taxon>
        <taxon>Alphaproteobacteria</taxon>
        <taxon>Hyphomicrobiales</taxon>
        <taxon>Aurantimonadaceae</taxon>
        <taxon>Martelella</taxon>
    </lineage>
</organism>
<keyword evidence="2" id="KW-1185">Reference proteome</keyword>
<dbReference type="OrthoDB" id="370799at2"/>
<proteinExistence type="predicted"/>
<name>A0A4R3NSR2_9HYPH</name>
<evidence type="ECO:0000313" key="1">
    <source>
        <dbReference type="EMBL" id="TCT39514.1"/>
    </source>
</evidence>
<dbReference type="EMBL" id="SMAR01000012">
    <property type="protein sequence ID" value="TCT39514.1"/>
    <property type="molecule type" value="Genomic_DNA"/>
</dbReference>